<dbReference type="AlphaFoldDB" id="A0A6C0H5J7"/>
<protein>
    <submittedName>
        <fullName evidence="1">Uncharacterized protein</fullName>
    </submittedName>
</protein>
<sequence>MININTWLLLMATLSYGYFYETLLMDNLCL</sequence>
<organism evidence="1">
    <name type="scientific">viral metagenome</name>
    <dbReference type="NCBI Taxonomy" id="1070528"/>
    <lineage>
        <taxon>unclassified sequences</taxon>
        <taxon>metagenomes</taxon>
        <taxon>organismal metagenomes</taxon>
    </lineage>
</organism>
<reference evidence="1" key="1">
    <citation type="journal article" date="2020" name="Nature">
        <title>Giant virus diversity and host interactions through global metagenomics.</title>
        <authorList>
            <person name="Schulz F."/>
            <person name="Roux S."/>
            <person name="Paez-Espino D."/>
            <person name="Jungbluth S."/>
            <person name="Walsh D.A."/>
            <person name="Denef V.J."/>
            <person name="McMahon K.D."/>
            <person name="Konstantinidis K.T."/>
            <person name="Eloe-Fadrosh E.A."/>
            <person name="Kyrpides N.C."/>
            <person name="Woyke T."/>
        </authorList>
    </citation>
    <scope>NUCLEOTIDE SEQUENCE</scope>
    <source>
        <strain evidence="1">GVMAG-M-3300023179-71</strain>
    </source>
</reference>
<accession>A0A6C0H5J7</accession>
<dbReference type="EMBL" id="MN739881">
    <property type="protein sequence ID" value="QHT75739.1"/>
    <property type="molecule type" value="Genomic_DNA"/>
</dbReference>
<proteinExistence type="predicted"/>
<name>A0A6C0H5J7_9ZZZZ</name>
<evidence type="ECO:0000313" key="1">
    <source>
        <dbReference type="EMBL" id="QHT75739.1"/>
    </source>
</evidence>